<dbReference type="EMBL" id="RPGO01000027">
    <property type="protein sequence ID" value="RZB29446.1"/>
    <property type="molecule type" value="Genomic_DNA"/>
</dbReference>
<name>A0A8B3S2G7_9EURY</name>
<dbReference type="Proteomes" id="UP000291831">
    <property type="component" value="Unassembled WGS sequence"/>
</dbReference>
<dbReference type="Gene3D" id="3.10.620.30">
    <property type="match status" value="1"/>
</dbReference>
<reference evidence="3" key="1">
    <citation type="submission" date="2019-01" db="EMBL/GenBank/DDBJ databases">
        <title>Anaerobic oxidation of ethane by archaea from a marine hydrocarbon seep.</title>
        <authorList>
            <person name="Musat F."/>
        </authorList>
    </citation>
    <scope>NUCLEOTIDE SEQUENCE [LARGE SCALE GENOMIC DNA]</scope>
</reference>
<proteinExistence type="predicted"/>
<dbReference type="InterPro" id="IPR038765">
    <property type="entry name" value="Papain-like_cys_pep_sf"/>
</dbReference>
<accession>A0A8B3S2G7</accession>
<dbReference type="Pfam" id="PF01841">
    <property type="entry name" value="Transglut_core"/>
    <property type="match status" value="1"/>
</dbReference>
<sequence>MKEMSNDNIYAIAEAIYAWVRDNIAYVNDPAGEYFQPPVRTMEVGAGDCDDQSILLAAMLGSIGFEPILVILPEHVYIELRMGEKQMPMDPTASNTAFGTLSASMMEHFKEKYGLEFEDYLRVPIAHHVIVTAKSKL</sequence>
<evidence type="ECO:0000313" key="2">
    <source>
        <dbReference type="EMBL" id="RZB29446.1"/>
    </source>
</evidence>
<dbReference type="AlphaFoldDB" id="A0A8B3S2G7"/>
<evidence type="ECO:0000259" key="1">
    <source>
        <dbReference type="Pfam" id="PF01841"/>
    </source>
</evidence>
<comment type="caution">
    <text evidence="2">The sequence shown here is derived from an EMBL/GenBank/DDBJ whole genome shotgun (WGS) entry which is preliminary data.</text>
</comment>
<organism evidence="2 3">
    <name type="scientific">Candidatus Argoarchaeum ethanivorans</name>
    <dbReference type="NCBI Taxonomy" id="2608793"/>
    <lineage>
        <taxon>Archaea</taxon>
        <taxon>Methanobacteriati</taxon>
        <taxon>Methanobacteriota</taxon>
        <taxon>Stenosarchaea group</taxon>
        <taxon>Methanomicrobia</taxon>
        <taxon>Methanosarcinales</taxon>
        <taxon>Methanosarcinales incertae sedis</taxon>
        <taxon>GOM Arc I cluster</taxon>
        <taxon>Candidatus Argoarchaeum</taxon>
    </lineage>
</organism>
<dbReference type="InterPro" id="IPR002931">
    <property type="entry name" value="Transglutaminase-like"/>
</dbReference>
<gene>
    <name evidence="2" type="ORF">AEth_01174</name>
</gene>
<evidence type="ECO:0000313" key="3">
    <source>
        <dbReference type="Proteomes" id="UP000291831"/>
    </source>
</evidence>
<dbReference type="SUPFAM" id="SSF54001">
    <property type="entry name" value="Cysteine proteinases"/>
    <property type="match status" value="1"/>
</dbReference>
<feature type="domain" description="Transglutaminase-like" evidence="1">
    <location>
        <begin position="8"/>
        <end position="66"/>
    </location>
</feature>
<protein>
    <recommendedName>
        <fullName evidence="1">Transglutaminase-like domain-containing protein</fullName>
    </recommendedName>
</protein>